<organism evidence="1 2">
    <name type="scientific">Desulfurivibrio alkaliphilus (strain DSM 19089 / UNIQEM U267 / AHT2)</name>
    <dbReference type="NCBI Taxonomy" id="589865"/>
    <lineage>
        <taxon>Bacteria</taxon>
        <taxon>Pseudomonadati</taxon>
        <taxon>Thermodesulfobacteriota</taxon>
        <taxon>Desulfobulbia</taxon>
        <taxon>Desulfobulbales</taxon>
        <taxon>Desulfobulbaceae</taxon>
        <taxon>Desulfurivibrio</taxon>
    </lineage>
</organism>
<reference evidence="2" key="1">
    <citation type="submission" date="2010-02" db="EMBL/GenBank/DDBJ databases">
        <title>Complete sequence of Desulfurivibrio alkaliphilus AHT2.</title>
        <authorList>
            <consortium name="US DOE Joint Genome Institute"/>
            <person name="Pitluck S."/>
            <person name="Chertkov O."/>
            <person name="Detter J.C."/>
            <person name="Han C."/>
            <person name="Tapia R."/>
            <person name="Larimer F."/>
            <person name="Land M."/>
            <person name="Hauser L."/>
            <person name="Kyrpides N."/>
            <person name="Mikhailova N."/>
            <person name="Sorokin D.Y."/>
            <person name="Muyzer G."/>
            <person name="Woyke T."/>
        </authorList>
    </citation>
    <scope>NUCLEOTIDE SEQUENCE [LARGE SCALE GENOMIC DNA]</scope>
    <source>
        <strain evidence="2">DSM 19089 / UNIQEM U267 / AHT2</strain>
    </source>
</reference>
<dbReference type="HOGENOM" id="CLU_1029443_0_0_7"/>
<dbReference type="AlphaFoldDB" id="D6Z4M0"/>
<proteinExistence type="predicted"/>
<keyword evidence="2" id="KW-1185">Reference proteome</keyword>
<gene>
    <name evidence="1" type="ordered locus">DaAHT2_1804</name>
</gene>
<dbReference type="STRING" id="589865.DaAHT2_1804"/>
<dbReference type="Proteomes" id="UP000001508">
    <property type="component" value="Chromosome"/>
</dbReference>
<dbReference type="EMBL" id="CP001940">
    <property type="protein sequence ID" value="ADH86495.1"/>
    <property type="molecule type" value="Genomic_DNA"/>
</dbReference>
<dbReference type="KEGG" id="dak:DaAHT2_1804"/>
<evidence type="ECO:0000313" key="2">
    <source>
        <dbReference type="Proteomes" id="UP000001508"/>
    </source>
</evidence>
<accession>D6Z4M0</accession>
<sequence length="272" mass="31468">MDKGGAGLNNDHDPAGLYTVIERLRALAIPFWLDSGVLLALVRDGQINPRDKDIDLGVEAAGLDALLAALPDLEKLGYRSLVLRYRGQVFCVGLEPIGRVADRRLTVSIHVFHRVGEWLWAPQTQLYVPPPAPDVYRGRRSRLGRWLCRRLEQQMYGRAEARLVPVPKRNSLVSRVLRFFYLRLDKGWLAETWPWREVYVPLTWQVPARLILPLGELQVAGRVYPVPARLEDYLAYRYGEWRRPVEAWYYWHDDGAVVHEKPLVVKKRLQKC</sequence>
<name>D6Z4M0_DESAT</name>
<protein>
    <submittedName>
        <fullName evidence="1">LicD family protein</fullName>
    </submittedName>
</protein>
<evidence type="ECO:0000313" key="1">
    <source>
        <dbReference type="EMBL" id="ADH86495.1"/>
    </source>
</evidence>
<dbReference type="InParanoid" id="D6Z4M0"/>
<dbReference type="eggNOG" id="COG3475">
    <property type="taxonomic scope" value="Bacteria"/>
</dbReference>